<reference evidence="1" key="1">
    <citation type="journal article" date="2012" name="Nature">
        <title>The tomato genome sequence provides insights into fleshy fruit evolution.</title>
        <authorList>
            <consortium name="Tomato Genome Consortium"/>
        </authorList>
    </citation>
    <scope>NUCLEOTIDE SEQUENCE [LARGE SCALE GENOMIC DNA]</scope>
    <source>
        <strain evidence="1">cv. Heinz 1706</strain>
    </source>
</reference>
<name>A0A3Q7II15_SOLLC</name>
<organism evidence="1">
    <name type="scientific">Solanum lycopersicum</name>
    <name type="common">Tomato</name>
    <name type="synonym">Lycopersicon esculentum</name>
    <dbReference type="NCBI Taxonomy" id="4081"/>
    <lineage>
        <taxon>Eukaryota</taxon>
        <taxon>Viridiplantae</taxon>
        <taxon>Streptophyta</taxon>
        <taxon>Embryophyta</taxon>
        <taxon>Tracheophyta</taxon>
        <taxon>Spermatophyta</taxon>
        <taxon>Magnoliopsida</taxon>
        <taxon>eudicotyledons</taxon>
        <taxon>Gunneridae</taxon>
        <taxon>Pentapetalae</taxon>
        <taxon>asterids</taxon>
        <taxon>lamiids</taxon>
        <taxon>Solanales</taxon>
        <taxon>Solanaceae</taxon>
        <taxon>Solanoideae</taxon>
        <taxon>Solaneae</taxon>
        <taxon>Solanum</taxon>
        <taxon>Solanum subgen. Lycopersicon</taxon>
    </lineage>
</organism>
<reference evidence="1" key="2">
    <citation type="submission" date="2019-01" db="UniProtKB">
        <authorList>
            <consortium name="EnsemblPlants"/>
        </authorList>
    </citation>
    <scope>IDENTIFICATION</scope>
    <source>
        <strain evidence="1">cv. Heinz 1706</strain>
    </source>
</reference>
<dbReference type="Proteomes" id="UP000004994">
    <property type="component" value="Chromosome 10"/>
</dbReference>
<dbReference type="EnsemblPlants" id="Solyc10g061880.1.1">
    <property type="protein sequence ID" value="Solyc10g061880.1.1.1"/>
    <property type="gene ID" value="Solyc10g061880.1"/>
</dbReference>
<dbReference type="AlphaFoldDB" id="A0A3Q7II15"/>
<protein>
    <submittedName>
        <fullName evidence="1">Uncharacterized protein</fullName>
    </submittedName>
</protein>
<keyword evidence="2" id="KW-1185">Reference proteome</keyword>
<sequence>MGYDRSVPVREPSLIDSLHQVIASNQLLSLGVKGRVPFLSCPKTFFILIGERLSRGKVLHIGPAAFFISLALSPSSAFRLGSALGVRLDRLGFFSSIEGSQRVSHSSPIRLVNPLLFFLLSSSSPPLHYLTGAENTTLSITRKK</sequence>
<accession>A0A3Q7II15</accession>
<dbReference type="Gramene" id="Solyc10g061880.1.1">
    <property type="protein sequence ID" value="Solyc10g061880.1.1.1"/>
    <property type="gene ID" value="Solyc10g061880.1"/>
</dbReference>
<dbReference type="PaxDb" id="4081-Solyc10g061880.1.1"/>
<dbReference type="InParanoid" id="A0A3Q7II15"/>
<evidence type="ECO:0000313" key="1">
    <source>
        <dbReference type="EnsemblPlants" id="Solyc10g061880.1.1.1"/>
    </source>
</evidence>
<proteinExistence type="predicted"/>
<evidence type="ECO:0000313" key="2">
    <source>
        <dbReference type="Proteomes" id="UP000004994"/>
    </source>
</evidence>